<comment type="subunit">
    <text evidence="6">Forms a complex with KhpA.</text>
</comment>
<evidence type="ECO:0000256" key="5">
    <source>
        <dbReference type="ARBA" id="ARBA00023316"/>
    </source>
</evidence>
<dbReference type="AlphaFoldDB" id="A0A0R1UFS9"/>
<dbReference type="GO" id="GO:0008360">
    <property type="term" value="P:regulation of cell shape"/>
    <property type="evidence" value="ECO:0007669"/>
    <property type="project" value="UniProtKB-KW"/>
</dbReference>
<dbReference type="InterPro" id="IPR001374">
    <property type="entry name" value="R3H_dom"/>
</dbReference>
<comment type="caution">
    <text evidence="8">The sequence shown here is derived from an EMBL/GenBank/DDBJ whole genome shotgun (WGS) entry which is preliminary data.</text>
</comment>
<keyword evidence="4 6" id="KW-0143">Chaperone</keyword>
<evidence type="ECO:0000313" key="9">
    <source>
        <dbReference type="Proteomes" id="UP000050816"/>
    </source>
</evidence>
<dbReference type="Gene3D" id="3.30.1370.50">
    <property type="entry name" value="R3H-like domain"/>
    <property type="match status" value="1"/>
</dbReference>
<keyword evidence="3 6" id="KW-0133">Cell shape</keyword>
<dbReference type="RefSeq" id="WP_056953845.1">
    <property type="nucleotide sequence ID" value="NZ_AZFK01000016.1"/>
</dbReference>
<keyword evidence="2 6" id="KW-0694">RNA-binding</keyword>
<dbReference type="Pfam" id="PF14804">
    <property type="entry name" value="Jag_N"/>
    <property type="match status" value="1"/>
</dbReference>
<evidence type="ECO:0000256" key="6">
    <source>
        <dbReference type="HAMAP-Rule" id="MF_00867"/>
    </source>
</evidence>
<evidence type="ECO:0000256" key="1">
    <source>
        <dbReference type="ARBA" id="ARBA00022490"/>
    </source>
</evidence>
<dbReference type="GO" id="GO:0009252">
    <property type="term" value="P:peptidoglycan biosynthetic process"/>
    <property type="evidence" value="ECO:0007669"/>
    <property type="project" value="UniProtKB-UniRule"/>
</dbReference>
<dbReference type="PROSITE" id="PS51061">
    <property type="entry name" value="R3H"/>
    <property type="match status" value="1"/>
</dbReference>
<accession>A0A0R1UFS9</accession>
<dbReference type="GO" id="GO:0071555">
    <property type="term" value="P:cell wall organization"/>
    <property type="evidence" value="ECO:0007669"/>
    <property type="project" value="UniProtKB-KW"/>
</dbReference>
<dbReference type="Gene3D" id="3.30.300.20">
    <property type="match status" value="1"/>
</dbReference>
<dbReference type="InterPro" id="IPR039247">
    <property type="entry name" value="KhpB"/>
</dbReference>
<feature type="domain" description="R3H" evidence="7">
    <location>
        <begin position="193"/>
        <end position="258"/>
    </location>
</feature>
<comment type="caution">
    <text evidence="6">Lacks conserved residue(s) required for the propagation of feature annotation.</text>
</comment>
<dbReference type="GO" id="GO:0005737">
    <property type="term" value="C:cytoplasm"/>
    <property type="evidence" value="ECO:0007669"/>
    <property type="project" value="UniProtKB-SubCell"/>
</dbReference>
<sequence>MATFKGKTLAAAKQAAAQALGCSVAELTVTIKQMPTKGFFGWGARLAVIEAQRRPKPVLAPMPAQVAAQPTQSAVPQAKQAAPATRPGATAALSPAELAARQAANLAKMTAASLALQTYLVDVCHQLALEVQPQVQTQTGHELSIDLVTPTPGKLIGYHGRRLNALEVLATTFLVYQGVKDPQVTLDVADYRARRQVALAKLAQRSVTEVIATQQAVFLAPMPARERKFLHQYLETEPQVKTYSHGREPYRSLVIAPK</sequence>
<comment type="function">
    <text evidence="6">A probable RNA chaperone. Forms a complex with KhpA which binds to cellular RNA and controls its expression. Plays a role in peptidoglycan (PG) homeostasis and cell length regulation.</text>
</comment>
<dbReference type="Pfam" id="PF01424">
    <property type="entry name" value="R3H"/>
    <property type="match status" value="1"/>
</dbReference>
<organism evidence="8 9">
    <name type="scientific">Limosilactobacillus ingluviei DSM 15946</name>
    <dbReference type="NCBI Taxonomy" id="1423760"/>
    <lineage>
        <taxon>Bacteria</taxon>
        <taxon>Bacillati</taxon>
        <taxon>Bacillota</taxon>
        <taxon>Bacilli</taxon>
        <taxon>Lactobacillales</taxon>
        <taxon>Lactobacillaceae</taxon>
        <taxon>Limosilactobacillus</taxon>
    </lineage>
</organism>
<evidence type="ECO:0000259" key="7">
    <source>
        <dbReference type="PROSITE" id="PS51061"/>
    </source>
</evidence>
<dbReference type="SMART" id="SM01245">
    <property type="entry name" value="Jag_N"/>
    <property type="match status" value="1"/>
</dbReference>
<dbReference type="InterPro" id="IPR032782">
    <property type="entry name" value="KhpB_N"/>
</dbReference>
<comment type="similarity">
    <text evidence="6">Belongs to the KhpB RNA-binding protein family.</text>
</comment>
<comment type="subcellular location">
    <subcellularLocation>
        <location evidence="6">Cytoplasm</location>
    </subcellularLocation>
</comment>
<dbReference type="Proteomes" id="UP000050816">
    <property type="component" value="Unassembled WGS sequence"/>
</dbReference>
<dbReference type="EMBL" id="AZFK01000016">
    <property type="protein sequence ID" value="KRL91748.1"/>
    <property type="molecule type" value="Genomic_DNA"/>
</dbReference>
<dbReference type="PANTHER" id="PTHR35800">
    <property type="entry name" value="PROTEIN JAG"/>
    <property type="match status" value="1"/>
</dbReference>
<dbReference type="Gene3D" id="3.30.30.80">
    <property type="entry name" value="probable RNA-binding protein from clostridium symbiosum atcc 14940"/>
    <property type="match status" value="1"/>
</dbReference>
<evidence type="ECO:0000256" key="4">
    <source>
        <dbReference type="ARBA" id="ARBA00023186"/>
    </source>
</evidence>
<evidence type="ECO:0000256" key="3">
    <source>
        <dbReference type="ARBA" id="ARBA00022960"/>
    </source>
</evidence>
<reference evidence="8 9" key="1">
    <citation type="journal article" date="2015" name="Genome Announc.">
        <title>Expanding the biotechnology potential of lactobacilli through comparative genomics of 213 strains and associated genera.</title>
        <authorList>
            <person name="Sun Z."/>
            <person name="Harris H.M."/>
            <person name="McCann A."/>
            <person name="Guo C."/>
            <person name="Argimon S."/>
            <person name="Zhang W."/>
            <person name="Yang X."/>
            <person name="Jeffery I.B."/>
            <person name="Cooney J.C."/>
            <person name="Kagawa T.F."/>
            <person name="Liu W."/>
            <person name="Song Y."/>
            <person name="Salvetti E."/>
            <person name="Wrobel A."/>
            <person name="Rasinkangas P."/>
            <person name="Parkhill J."/>
            <person name="Rea M.C."/>
            <person name="O'Sullivan O."/>
            <person name="Ritari J."/>
            <person name="Douillard F.P."/>
            <person name="Paul Ross R."/>
            <person name="Yang R."/>
            <person name="Briner A.E."/>
            <person name="Felis G.E."/>
            <person name="de Vos W.M."/>
            <person name="Barrangou R."/>
            <person name="Klaenhammer T.R."/>
            <person name="Caufield P.W."/>
            <person name="Cui Y."/>
            <person name="Zhang H."/>
            <person name="O'Toole P.W."/>
        </authorList>
    </citation>
    <scope>NUCLEOTIDE SEQUENCE [LARGE SCALE GENOMIC DNA]</scope>
    <source>
        <strain evidence="8 9">DSM 15946</strain>
    </source>
</reference>
<comment type="domain">
    <text evidence="6">Has an N-terminal Jag-N domain and 2 RNA-binding domains (KH and R3H).</text>
</comment>
<evidence type="ECO:0000256" key="2">
    <source>
        <dbReference type="ARBA" id="ARBA00022884"/>
    </source>
</evidence>
<protein>
    <recommendedName>
        <fullName evidence="6">RNA-binding protein KhpB</fullName>
    </recommendedName>
    <alternativeName>
        <fullName evidence="6">RNA-binding protein EloR</fullName>
    </alternativeName>
</protein>
<dbReference type="CDD" id="cd02414">
    <property type="entry name" value="KH-II_Jag"/>
    <property type="match status" value="1"/>
</dbReference>
<dbReference type="NCBIfam" id="NF041568">
    <property type="entry name" value="Jag_EloR"/>
    <property type="match status" value="1"/>
</dbReference>
<dbReference type="InterPro" id="IPR036867">
    <property type="entry name" value="R3H_dom_sf"/>
</dbReference>
<dbReference type="SUPFAM" id="SSF82708">
    <property type="entry name" value="R3H domain"/>
    <property type="match status" value="1"/>
</dbReference>
<keyword evidence="1 6" id="KW-0963">Cytoplasm</keyword>
<evidence type="ECO:0000313" key="8">
    <source>
        <dbReference type="EMBL" id="KRL91748.1"/>
    </source>
</evidence>
<dbReference type="HAMAP" id="MF_00867">
    <property type="entry name" value="KhpB"/>
    <property type="match status" value="1"/>
</dbReference>
<dbReference type="InterPro" id="IPR015946">
    <property type="entry name" value="KH_dom-like_a/b"/>
</dbReference>
<gene>
    <name evidence="6" type="primary">khpB</name>
    <name evidence="6" type="synonym">eloR</name>
    <name evidence="8" type="ORF">FC43_GL000716</name>
</gene>
<dbReference type="InterPro" id="IPR038008">
    <property type="entry name" value="Jag_KH"/>
</dbReference>
<dbReference type="PATRIC" id="fig|1423760.3.peg.738"/>
<dbReference type="InterPro" id="IPR034079">
    <property type="entry name" value="R3H_KhpB"/>
</dbReference>
<dbReference type="PANTHER" id="PTHR35800:SF1">
    <property type="entry name" value="RNA-BINDING PROTEIN KHPB"/>
    <property type="match status" value="1"/>
</dbReference>
<dbReference type="SMART" id="SM00393">
    <property type="entry name" value="R3H"/>
    <property type="match status" value="1"/>
</dbReference>
<dbReference type="GO" id="GO:0003723">
    <property type="term" value="F:RNA binding"/>
    <property type="evidence" value="ECO:0007669"/>
    <property type="project" value="UniProtKB-UniRule"/>
</dbReference>
<keyword evidence="5 6" id="KW-0961">Cell wall biogenesis/degradation</keyword>
<proteinExistence type="inferred from homology"/>
<name>A0A0R1UFS9_9LACO</name>
<dbReference type="CDD" id="cd02644">
    <property type="entry name" value="R3H_jag"/>
    <property type="match status" value="1"/>
</dbReference>
<dbReference type="InterPro" id="IPR038247">
    <property type="entry name" value="Jag_N_dom_sf"/>
</dbReference>